<evidence type="ECO:0000256" key="1">
    <source>
        <dbReference type="SAM" id="Phobius"/>
    </source>
</evidence>
<keyword evidence="1" id="KW-1133">Transmembrane helix</keyword>
<gene>
    <name evidence="2" type="ORF">HMPREF1168_03433</name>
</gene>
<dbReference type="RefSeq" id="WP_005346988.1">
    <property type="nucleotide sequence ID" value="NZ_JH823256.1"/>
</dbReference>
<feature type="transmembrane region" description="Helical" evidence="1">
    <location>
        <begin position="63"/>
        <end position="83"/>
    </location>
</feature>
<name>K1IG96_AERVE</name>
<keyword evidence="1" id="KW-0472">Membrane</keyword>
<sequence>MVKAFFLLMYVFVALFVLAHVPYEGGVGWQMLQAPVVWVITAGWVMVMFPCQIARLLLAPLRAALLVVVWCGTLFLALAKAVLVKLNRMNSDLAEEAHHDS</sequence>
<reference evidence="2 3" key="1">
    <citation type="submission" date="2012-06" db="EMBL/GenBank/DDBJ databases">
        <title>The Genome Sequence of Aeromonas veronii AMC34.</title>
        <authorList>
            <consortium name="The Broad Institute Genome Sequencing Platform"/>
            <person name="Earl A."/>
            <person name="Ward D."/>
            <person name="Feldgarden M."/>
            <person name="Gevers D."/>
            <person name="Graf J."/>
            <person name="Tomasi A."/>
            <person name="Horneman A."/>
            <person name="Walker B."/>
            <person name="Young S.K."/>
            <person name="Zeng Q."/>
            <person name="Gargeya S."/>
            <person name="Fitzgerald M."/>
            <person name="Haas B."/>
            <person name="Abouelleil A."/>
            <person name="Alvarado L."/>
            <person name="Arachchi H.M."/>
            <person name="Berlin A.M."/>
            <person name="Chapman S.B."/>
            <person name="Goldberg J."/>
            <person name="Griggs A."/>
            <person name="Gujja S."/>
            <person name="Hansen M."/>
            <person name="Howarth C."/>
            <person name="Imamovic A."/>
            <person name="Larimer J."/>
            <person name="McCowan C."/>
            <person name="Montmayeur A."/>
            <person name="Murphy C."/>
            <person name="Neiman D."/>
            <person name="Pearson M."/>
            <person name="Priest M."/>
            <person name="Roberts A."/>
            <person name="Saif S."/>
            <person name="Shea T."/>
            <person name="Sisk P."/>
            <person name="Sykes S."/>
            <person name="Wortman J."/>
            <person name="Nusbaum C."/>
            <person name="Birren B."/>
        </authorList>
    </citation>
    <scope>NUCLEOTIDE SEQUENCE [LARGE SCALE GENOMIC DNA]</scope>
    <source>
        <strain evidence="2 3">AMC34</strain>
    </source>
</reference>
<dbReference type="AlphaFoldDB" id="K1IG96"/>
<accession>K1IG96</accession>
<protein>
    <submittedName>
        <fullName evidence="2">Uncharacterized protein</fullName>
    </submittedName>
</protein>
<dbReference type="Proteomes" id="UP000006087">
    <property type="component" value="Unassembled WGS sequence"/>
</dbReference>
<proteinExistence type="predicted"/>
<keyword evidence="1" id="KW-0812">Transmembrane</keyword>
<evidence type="ECO:0000313" key="2">
    <source>
        <dbReference type="EMBL" id="EKB17206.1"/>
    </source>
</evidence>
<comment type="caution">
    <text evidence="2">The sequence shown here is derived from an EMBL/GenBank/DDBJ whole genome shotgun (WGS) entry which is preliminary data.</text>
</comment>
<dbReference type="HOGENOM" id="CLU_2285440_0_0_6"/>
<feature type="transmembrane region" description="Helical" evidence="1">
    <location>
        <begin position="29"/>
        <end position="51"/>
    </location>
</feature>
<dbReference type="PATRIC" id="fig|1073383.3.peg.3435"/>
<organism evidence="2 3">
    <name type="scientific">Aeromonas veronii AMC34</name>
    <dbReference type="NCBI Taxonomy" id="1073383"/>
    <lineage>
        <taxon>Bacteria</taxon>
        <taxon>Pseudomonadati</taxon>
        <taxon>Pseudomonadota</taxon>
        <taxon>Gammaproteobacteria</taxon>
        <taxon>Aeromonadales</taxon>
        <taxon>Aeromonadaceae</taxon>
        <taxon>Aeromonas</taxon>
    </lineage>
</organism>
<dbReference type="EMBL" id="AGWU01000024">
    <property type="protein sequence ID" value="EKB17206.1"/>
    <property type="molecule type" value="Genomic_DNA"/>
</dbReference>
<evidence type="ECO:0000313" key="3">
    <source>
        <dbReference type="Proteomes" id="UP000006087"/>
    </source>
</evidence>